<feature type="domain" description="Morc S5" evidence="11">
    <location>
        <begin position="551"/>
        <end position="634"/>
    </location>
</feature>
<organism evidence="12">
    <name type="scientific">Zea mays</name>
    <name type="common">Maize</name>
    <dbReference type="NCBI Taxonomy" id="4577"/>
    <lineage>
        <taxon>Eukaryota</taxon>
        <taxon>Viridiplantae</taxon>
        <taxon>Streptophyta</taxon>
        <taxon>Embryophyta</taxon>
        <taxon>Tracheophyta</taxon>
        <taxon>Spermatophyta</taxon>
        <taxon>Magnoliopsida</taxon>
        <taxon>Liliopsida</taxon>
        <taxon>Poales</taxon>
        <taxon>Poaceae</taxon>
        <taxon>PACMAD clade</taxon>
        <taxon>Panicoideae</taxon>
        <taxon>Andropogonodae</taxon>
        <taxon>Andropogoneae</taxon>
        <taxon>Tripsacinae</taxon>
        <taxon>Zea</taxon>
    </lineage>
</organism>
<dbReference type="SUPFAM" id="SSF55874">
    <property type="entry name" value="ATPase domain of HSP90 chaperone/DNA topoisomerase II/histidine kinase"/>
    <property type="match status" value="1"/>
</dbReference>
<dbReference type="InParanoid" id="A0A1D6P0C0"/>
<evidence type="ECO:0000313" key="12">
    <source>
        <dbReference type="EMBL" id="AQL03571.1"/>
    </source>
</evidence>
<dbReference type="InterPro" id="IPR045261">
    <property type="entry name" value="MORC_ATPase"/>
</dbReference>
<keyword evidence="7" id="KW-0175">Coiled coil</keyword>
<evidence type="ECO:0000256" key="8">
    <source>
        <dbReference type="ARBA" id="ARBA00023158"/>
    </source>
</evidence>
<dbReference type="GO" id="GO:0016887">
    <property type="term" value="F:ATP hydrolysis activity"/>
    <property type="evidence" value="ECO:0007669"/>
    <property type="project" value="InterPro"/>
</dbReference>
<comment type="similarity">
    <text evidence="2">Belongs to the MORC ATPase protein family.</text>
</comment>
<keyword evidence="9" id="KW-0234">DNA repair</keyword>
<evidence type="ECO:0000256" key="7">
    <source>
        <dbReference type="ARBA" id="ARBA00023054"/>
    </source>
</evidence>
<dbReference type="GO" id="GO:0005634">
    <property type="term" value="C:nucleus"/>
    <property type="evidence" value="ECO:0007669"/>
    <property type="project" value="UniProtKB-SubCell"/>
</dbReference>
<keyword evidence="4" id="KW-0540">Nuclease</keyword>
<keyword evidence="8" id="KW-0943">RNA-mediated gene silencing</keyword>
<evidence type="ECO:0000256" key="1">
    <source>
        <dbReference type="ARBA" id="ARBA00004123"/>
    </source>
</evidence>
<evidence type="ECO:0000256" key="6">
    <source>
        <dbReference type="ARBA" id="ARBA00022763"/>
    </source>
</evidence>
<evidence type="ECO:0000256" key="9">
    <source>
        <dbReference type="ARBA" id="ARBA00023204"/>
    </source>
</evidence>
<dbReference type="EMBL" id="CM000785">
    <property type="protein sequence ID" value="AQL03571.1"/>
    <property type="molecule type" value="Genomic_DNA"/>
</dbReference>
<dbReference type="Pfam" id="PF17942">
    <property type="entry name" value="Morc6_S5"/>
    <property type="match status" value="2"/>
</dbReference>
<dbReference type="InterPro" id="IPR036890">
    <property type="entry name" value="HATPase_C_sf"/>
</dbReference>
<dbReference type="Gene3D" id="3.30.565.10">
    <property type="entry name" value="Histidine kinase-like ATPase, C-terminal domain"/>
    <property type="match status" value="1"/>
</dbReference>
<keyword evidence="5" id="KW-0255">Endonuclease</keyword>
<keyword evidence="5" id="KW-0378">Hydrolase</keyword>
<evidence type="ECO:0000256" key="3">
    <source>
        <dbReference type="ARBA" id="ARBA00011738"/>
    </source>
</evidence>
<dbReference type="AlphaFoldDB" id="A0A1D6P0C0"/>
<comment type="subcellular location">
    <subcellularLocation>
        <location evidence="1">Nucleus</location>
    </subcellularLocation>
</comment>
<evidence type="ECO:0000256" key="10">
    <source>
        <dbReference type="ARBA" id="ARBA00023242"/>
    </source>
</evidence>
<evidence type="ECO:0000256" key="4">
    <source>
        <dbReference type="ARBA" id="ARBA00022722"/>
    </source>
</evidence>
<keyword evidence="10" id="KW-0539">Nucleus</keyword>
<dbReference type="OMA" id="SMHIGAT"/>
<gene>
    <name evidence="12" type="ORF">ZEAMMB73_Zm00001d045978</name>
</gene>
<feature type="domain" description="Morc S5" evidence="11">
    <location>
        <begin position="707"/>
        <end position="760"/>
    </location>
</feature>
<keyword evidence="6" id="KW-0227">DNA damage</keyword>
<dbReference type="GO" id="GO:0031047">
    <property type="term" value="P:regulatory ncRNA-mediated gene silencing"/>
    <property type="evidence" value="ECO:0007669"/>
    <property type="project" value="UniProtKB-KW"/>
</dbReference>
<dbReference type="PANTHER" id="PTHR23336">
    <property type="entry name" value="ZINC FINGER CW-TYPE COILED-COIL DOMAIN PROTEIN 3"/>
    <property type="match status" value="1"/>
</dbReference>
<dbReference type="STRING" id="4577.A0A1D6P0C0"/>
<dbReference type="GO" id="GO:0006281">
    <property type="term" value="P:DNA repair"/>
    <property type="evidence" value="ECO:0007669"/>
    <property type="project" value="UniProtKB-KW"/>
</dbReference>
<evidence type="ECO:0000256" key="2">
    <source>
        <dbReference type="ARBA" id="ARBA00007845"/>
    </source>
</evidence>
<reference evidence="12" key="1">
    <citation type="submission" date="2015-12" db="EMBL/GenBank/DDBJ databases">
        <title>Update maize B73 reference genome by single molecule sequencing technologies.</title>
        <authorList>
            <consortium name="Maize Genome Sequencing Project"/>
            <person name="Ware D."/>
        </authorList>
    </citation>
    <scope>NUCLEOTIDE SEQUENCE</scope>
    <source>
        <tissue evidence="12">Seedling</tissue>
    </source>
</reference>
<sequence>MLVDIVDLSSDDDEVAVTEEHSVDGKGVYAKANFFDLTIDDGILEGEHIAYEQEQGDSAQGTSFYKQEFIADDGQAEAAQCIVTLELQNLGADGGCYASQCTETLLVQQLRRNDGQNDAAHSTGTLPIQELRTDGGQHDAAQCTTSLHMQELRATDVQGDAACFTPTLQRQEHTAGNEQGDTVQYTTTQQGQESIADDTRGDFTHCTTALQWQGSHKAQCTTTLLRQEFLAAGDRMQDAALLRNSAEATTSLTSTQQGRHMRTELFNVSTATPFPRQFWKAGEKAGDYGLASQADLNNDHNRLQIHPKFLHSNATSHKWPFGAIAELLDNAIDEVSSGATFVKIDKMKHSPKGDYSLVIEDNGGGMSPKSLRQCMSFGFSQKSTTSSIGQYGNGFKTSTMRLGADAIVFTCTKDDRRLTRSIGLLSYTFLMRSNCNDIFVPVVDYELDALSSTFKRKMNCGEKHFLSNLFTILKWSPFSTEDELLNQFSNMECHGTKIIVFNLWLNDALEMELDFITDKEDILVSGAPEIRAGRNTVESLTQMHVANRFRYSLRVYASILYLHVPENFQIILCGRAVEPHYVVNDLIYRECIIYRPHVQVTTEVDVITTIGYLKGAPRLDIYGFSVYHKNRLILVGLSESEKRKFWEDLDGMVRAVPTNEKLFIRGDLNGHVGSTNAGYELAHGGFEYGSRNQGEGILDFAIAYNLPYWPAGSCSGRRRGIAGVLEANFIRPTHDKQDFERTGLFQRLETRLKDMAKEYWTYHCHMVGYTRVMKKPPPAHYVSTIAEKGDDNLAAQSTTKTYGYNSRARVPVALQPCSNAYNTQDPMHADVGVVMDQMNYGACPSMTINVGTTLHSLRYAPQQSQSELCKRRKSSEIHWRSQKKQNTNIYSDKPESDSGTEMAEFRVVLDSSTMLKAECSELEAAGKQLASKADKLRIELDVWQRMYQGLSDKLRSYDGLQRLRCSRHCSSSSIGFI</sequence>
<dbReference type="SMR" id="A0A1D6P0C0"/>
<evidence type="ECO:0000259" key="11">
    <source>
        <dbReference type="Pfam" id="PF17942"/>
    </source>
</evidence>
<evidence type="ECO:0000256" key="5">
    <source>
        <dbReference type="ARBA" id="ARBA00022759"/>
    </source>
</evidence>
<dbReference type="Pfam" id="PF13589">
    <property type="entry name" value="HATPase_c_3"/>
    <property type="match status" value="1"/>
</dbReference>
<dbReference type="ExpressionAtlas" id="A0A1D6P0C0">
    <property type="expression patterns" value="baseline and differential"/>
</dbReference>
<dbReference type="GO" id="GO:0004519">
    <property type="term" value="F:endonuclease activity"/>
    <property type="evidence" value="ECO:0007669"/>
    <property type="project" value="UniProtKB-KW"/>
</dbReference>
<name>A0A1D6P0C0_MAIZE</name>
<proteinExistence type="inferred from homology"/>
<dbReference type="PANTHER" id="PTHR23336:SF65">
    <property type="entry name" value="PROTEIN MICRORCHIDIA 6"/>
    <property type="match status" value="1"/>
</dbReference>
<dbReference type="GO" id="GO:0031349">
    <property type="term" value="P:positive regulation of defense response"/>
    <property type="evidence" value="ECO:0007669"/>
    <property type="project" value="UniProtKB-ARBA"/>
</dbReference>
<comment type="subunit">
    <text evidence="3">Homodimer.</text>
</comment>
<accession>A0A1D6P0C0</accession>
<dbReference type="InterPro" id="IPR041006">
    <property type="entry name" value="Morc_S5"/>
</dbReference>
<protein>
    <submittedName>
        <fullName evidence="12">Protein MICRORCHIDIA 6</fullName>
    </submittedName>
</protein>